<name>A0A7Y4H1A2_9BRAD</name>
<dbReference type="EMBL" id="JAAVLW010000002">
    <property type="protein sequence ID" value="NOJ45783.1"/>
    <property type="molecule type" value="Genomic_DNA"/>
</dbReference>
<comment type="caution">
    <text evidence="1">The sequence shown here is derived from an EMBL/GenBank/DDBJ whole genome shotgun (WGS) entry which is preliminary data.</text>
</comment>
<organism evidence="1 2">
    <name type="scientific">Bradyrhizobium archetypum</name>
    <dbReference type="NCBI Taxonomy" id="2721160"/>
    <lineage>
        <taxon>Bacteria</taxon>
        <taxon>Pseudomonadati</taxon>
        <taxon>Pseudomonadota</taxon>
        <taxon>Alphaproteobacteria</taxon>
        <taxon>Hyphomicrobiales</taxon>
        <taxon>Nitrobacteraceae</taxon>
        <taxon>Bradyrhizobium</taxon>
    </lineage>
</organism>
<evidence type="ECO:0000313" key="2">
    <source>
        <dbReference type="Proteomes" id="UP000528734"/>
    </source>
</evidence>
<dbReference type="AlphaFoldDB" id="A0A7Y4H1A2"/>
<proteinExistence type="predicted"/>
<gene>
    <name evidence="1" type="ORF">HCN50_05850</name>
</gene>
<dbReference type="RefSeq" id="WP_171708681.1">
    <property type="nucleotide sequence ID" value="NZ_JAAVLW010000002.1"/>
</dbReference>
<dbReference type="Proteomes" id="UP000528734">
    <property type="component" value="Unassembled WGS sequence"/>
</dbReference>
<accession>A0A7Y4H1A2</accession>
<reference evidence="1 2" key="1">
    <citation type="submission" date="2020-03" db="EMBL/GenBank/DDBJ databases">
        <title>Bradyrhizobium diversity isolated from nodules of Muelleranthus trifoliolatus.</title>
        <authorList>
            <person name="Klepa M."/>
            <person name="Helene L."/>
            <person name="Hungria M."/>
        </authorList>
    </citation>
    <scope>NUCLEOTIDE SEQUENCE [LARGE SCALE GENOMIC DNA]</scope>
    <source>
        <strain evidence="1 2">WSM 1744</strain>
    </source>
</reference>
<sequence>MKSFVAALAFAVVAAVGVAMVLNTIQQSSSVTFTTSGARVGDPGHNLIGPS</sequence>
<evidence type="ECO:0000313" key="1">
    <source>
        <dbReference type="EMBL" id="NOJ45783.1"/>
    </source>
</evidence>
<keyword evidence="2" id="KW-1185">Reference proteome</keyword>
<protein>
    <submittedName>
        <fullName evidence="1">Uncharacterized protein</fullName>
    </submittedName>
</protein>